<reference evidence="6" key="1">
    <citation type="submission" date="2021-03" db="EMBL/GenBank/DDBJ databases">
        <title>Proteiniclasticum marinus sp. nov., isolated from tidal flat sediment.</title>
        <authorList>
            <person name="Namirimu T."/>
            <person name="Yang J.-A."/>
            <person name="Yang S.-H."/>
            <person name="Kim Y.-J."/>
            <person name="Kwon K.K."/>
        </authorList>
    </citation>
    <scope>NUCLEOTIDE SEQUENCE</scope>
    <source>
        <strain evidence="6">SCR006</strain>
    </source>
</reference>
<dbReference type="SUPFAM" id="SSF53850">
    <property type="entry name" value="Periplasmic binding protein-like II"/>
    <property type="match status" value="1"/>
</dbReference>
<name>A0A939KG47_9CLOT</name>
<evidence type="ECO:0000256" key="4">
    <source>
        <dbReference type="SAM" id="SignalP"/>
    </source>
</evidence>
<dbReference type="InterPro" id="IPR000914">
    <property type="entry name" value="SBP_5_dom"/>
</dbReference>
<dbReference type="InterPro" id="IPR030678">
    <property type="entry name" value="Peptide/Ni-bd"/>
</dbReference>
<dbReference type="Gene3D" id="3.10.105.10">
    <property type="entry name" value="Dipeptide-binding Protein, Domain 3"/>
    <property type="match status" value="1"/>
</dbReference>
<gene>
    <name evidence="6" type="ORF">J3A84_08875</name>
</gene>
<dbReference type="PANTHER" id="PTHR30290:SF9">
    <property type="entry name" value="OLIGOPEPTIDE-BINDING PROTEIN APPA"/>
    <property type="match status" value="1"/>
</dbReference>
<dbReference type="InterPro" id="IPR039424">
    <property type="entry name" value="SBP_5"/>
</dbReference>
<dbReference type="RefSeq" id="WP_207599661.1">
    <property type="nucleotide sequence ID" value="NZ_JAFNJU010000006.1"/>
</dbReference>
<dbReference type="PROSITE" id="PS51257">
    <property type="entry name" value="PROKAR_LIPOPROTEIN"/>
    <property type="match status" value="1"/>
</dbReference>
<comment type="similarity">
    <text evidence="1">Belongs to the bacterial solute-binding protein 5 family.</text>
</comment>
<feature type="signal peptide" evidence="4">
    <location>
        <begin position="1"/>
        <end position="26"/>
    </location>
</feature>
<accession>A0A939KG47</accession>
<dbReference type="GO" id="GO:0042597">
    <property type="term" value="C:periplasmic space"/>
    <property type="evidence" value="ECO:0007669"/>
    <property type="project" value="UniProtKB-ARBA"/>
</dbReference>
<dbReference type="Gene3D" id="3.40.190.10">
    <property type="entry name" value="Periplasmic binding protein-like II"/>
    <property type="match status" value="1"/>
</dbReference>
<dbReference type="GO" id="GO:0043190">
    <property type="term" value="C:ATP-binding cassette (ABC) transporter complex"/>
    <property type="evidence" value="ECO:0007669"/>
    <property type="project" value="InterPro"/>
</dbReference>
<dbReference type="PIRSF" id="PIRSF002741">
    <property type="entry name" value="MppA"/>
    <property type="match status" value="1"/>
</dbReference>
<dbReference type="PANTHER" id="PTHR30290">
    <property type="entry name" value="PERIPLASMIC BINDING COMPONENT OF ABC TRANSPORTER"/>
    <property type="match status" value="1"/>
</dbReference>
<dbReference type="GO" id="GO:1904680">
    <property type="term" value="F:peptide transmembrane transporter activity"/>
    <property type="evidence" value="ECO:0007669"/>
    <property type="project" value="TreeGrafter"/>
</dbReference>
<keyword evidence="7" id="KW-1185">Reference proteome</keyword>
<feature type="chain" id="PRO_5037520043" evidence="4">
    <location>
        <begin position="27"/>
        <end position="540"/>
    </location>
</feature>
<dbReference type="Gene3D" id="3.90.76.10">
    <property type="entry name" value="Dipeptide-binding Protein, Domain 1"/>
    <property type="match status" value="1"/>
</dbReference>
<keyword evidence="2" id="KW-0813">Transport</keyword>
<keyword evidence="3 4" id="KW-0732">Signal</keyword>
<evidence type="ECO:0000313" key="7">
    <source>
        <dbReference type="Proteomes" id="UP000664218"/>
    </source>
</evidence>
<dbReference type="CDD" id="cd08512">
    <property type="entry name" value="PBP2_NikA_DppA_OppA_like_7"/>
    <property type="match status" value="1"/>
</dbReference>
<dbReference type="AlphaFoldDB" id="A0A939KG47"/>
<feature type="domain" description="Solute-binding protein family 5" evidence="5">
    <location>
        <begin position="88"/>
        <end position="457"/>
    </location>
</feature>
<organism evidence="6 7">
    <name type="scientific">Proteiniclasticum aestuarii</name>
    <dbReference type="NCBI Taxonomy" id="2817862"/>
    <lineage>
        <taxon>Bacteria</taxon>
        <taxon>Bacillati</taxon>
        <taxon>Bacillota</taxon>
        <taxon>Clostridia</taxon>
        <taxon>Eubacteriales</taxon>
        <taxon>Clostridiaceae</taxon>
        <taxon>Proteiniclasticum</taxon>
    </lineage>
</organism>
<proteinExistence type="inferred from homology"/>
<dbReference type="GO" id="GO:0015833">
    <property type="term" value="P:peptide transport"/>
    <property type="evidence" value="ECO:0007669"/>
    <property type="project" value="TreeGrafter"/>
</dbReference>
<evidence type="ECO:0000256" key="3">
    <source>
        <dbReference type="ARBA" id="ARBA00022729"/>
    </source>
</evidence>
<evidence type="ECO:0000256" key="1">
    <source>
        <dbReference type="ARBA" id="ARBA00005695"/>
    </source>
</evidence>
<dbReference type="EMBL" id="JAFNJU010000006">
    <property type="protein sequence ID" value="MBO1265137.1"/>
    <property type="molecule type" value="Genomic_DNA"/>
</dbReference>
<sequence length="540" mass="59166">MKKKKISKLFAGILVSALLAACGSSAAETPDPQAAVSGAGKEVFQYIAQQLVGTIDPAQIKDETEVIAAINLYDPLFYPDVENSSMSPVPFVAESYKVDDTAKIYTITIRDGIKFQSGNQLTAEDVAYTMERMIAINKGNAWLWSDVLEKVEATDEKTVEFTLNNPYAPFISTLTQLFIIDSQLLKDNQAEGEFGDQGDFGMAYIAENSAGSGPYKLVNWDRQSFLEFEAFEDYWRGWKEGQLKKVKMLTITEESTVKTLLVSGEADMIHQWLSVSAYEELKGQSGVVVEEDPSAKLQYFPMNMQKAPTDDKNVRKAIALAIDYTTALEDILGNSAAAAGAVPVIVPGASKAVLPVSQDLEAAKAALAKSGYAGQPIKVSFMYLGDTAQQRQFAQLFAANLAEIGIEVEQTPVNWAQVAEAAVSPETTANITVISDSLKYPHVDSHTYGIYHSSAKGSYRTMSWFSDPVVDEILVNARKAATEEEQMALYEESQNLVTAEYPAIYMANPTHYIAYGDHVEGYEFVGLMGYDVAFYSLSVK</sequence>
<evidence type="ECO:0000313" key="6">
    <source>
        <dbReference type="EMBL" id="MBO1265137.1"/>
    </source>
</evidence>
<evidence type="ECO:0000256" key="2">
    <source>
        <dbReference type="ARBA" id="ARBA00022448"/>
    </source>
</evidence>
<dbReference type="Proteomes" id="UP000664218">
    <property type="component" value="Unassembled WGS sequence"/>
</dbReference>
<protein>
    <submittedName>
        <fullName evidence="6">ABC transporter substrate-binding protein</fullName>
    </submittedName>
</protein>
<comment type="caution">
    <text evidence="6">The sequence shown here is derived from an EMBL/GenBank/DDBJ whole genome shotgun (WGS) entry which is preliminary data.</text>
</comment>
<dbReference type="Pfam" id="PF00496">
    <property type="entry name" value="SBP_bac_5"/>
    <property type="match status" value="1"/>
</dbReference>
<evidence type="ECO:0000259" key="5">
    <source>
        <dbReference type="Pfam" id="PF00496"/>
    </source>
</evidence>